<comment type="caution">
    <text evidence="3">The sequence shown here is derived from an EMBL/GenBank/DDBJ whole genome shotgun (WGS) entry which is preliminary data.</text>
</comment>
<dbReference type="Proteomes" id="UP001054902">
    <property type="component" value="Unassembled WGS sequence"/>
</dbReference>
<organism evidence="3 4">
    <name type="scientific">Chaetoceros tenuissimus</name>
    <dbReference type="NCBI Taxonomy" id="426638"/>
    <lineage>
        <taxon>Eukaryota</taxon>
        <taxon>Sar</taxon>
        <taxon>Stramenopiles</taxon>
        <taxon>Ochrophyta</taxon>
        <taxon>Bacillariophyta</taxon>
        <taxon>Coscinodiscophyceae</taxon>
        <taxon>Chaetocerotophycidae</taxon>
        <taxon>Chaetocerotales</taxon>
        <taxon>Chaetocerotaceae</taxon>
        <taxon>Chaetoceros</taxon>
    </lineage>
</organism>
<proteinExistence type="predicted"/>
<keyword evidence="1" id="KW-0472">Membrane</keyword>
<dbReference type="AlphaFoldDB" id="A0AAD3HBY0"/>
<keyword evidence="1" id="KW-1133">Transmembrane helix</keyword>
<keyword evidence="2" id="KW-0732">Signal</keyword>
<sequence>MAPLKSILIASALTSAAAFAPQPTVRPTTSLNENFGLDFAEDQAENTPAVILGEANYKQWVGEKVDNSFLNRQYDVVRRVRELDLLGLTAEYGILSKLEKNGLDLKTLESLLPAIEETGALSLVGSNQQLLVNGVAPLVVEGAPLLLPLVAGALDIGAPAFFLGAAAAAGAEGAIIANNVEIPFVGIGLAPISGLLLVPTAVALAGVGTFLGGLKK</sequence>
<feature type="chain" id="PRO_5042158487" description="PS II complex 12 kDa extrinsic protein" evidence="2">
    <location>
        <begin position="19"/>
        <end position="216"/>
    </location>
</feature>
<evidence type="ECO:0000313" key="3">
    <source>
        <dbReference type="EMBL" id="GFH57935.1"/>
    </source>
</evidence>
<name>A0AAD3HBY0_9STRA</name>
<evidence type="ECO:0000256" key="1">
    <source>
        <dbReference type="SAM" id="Phobius"/>
    </source>
</evidence>
<evidence type="ECO:0000313" key="4">
    <source>
        <dbReference type="Proteomes" id="UP001054902"/>
    </source>
</evidence>
<keyword evidence="4" id="KW-1185">Reference proteome</keyword>
<evidence type="ECO:0000256" key="2">
    <source>
        <dbReference type="SAM" id="SignalP"/>
    </source>
</evidence>
<feature type="transmembrane region" description="Helical" evidence="1">
    <location>
        <begin position="192"/>
        <end position="214"/>
    </location>
</feature>
<keyword evidence="1" id="KW-0812">Transmembrane</keyword>
<feature type="signal peptide" evidence="2">
    <location>
        <begin position="1"/>
        <end position="18"/>
    </location>
</feature>
<dbReference type="EMBL" id="BLLK01000060">
    <property type="protein sequence ID" value="GFH57935.1"/>
    <property type="molecule type" value="Genomic_DNA"/>
</dbReference>
<reference evidence="3 4" key="1">
    <citation type="journal article" date="2021" name="Sci. Rep.">
        <title>The genome of the diatom Chaetoceros tenuissimus carries an ancient integrated fragment of an extant virus.</title>
        <authorList>
            <person name="Hongo Y."/>
            <person name="Kimura K."/>
            <person name="Takaki Y."/>
            <person name="Yoshida Y."/>
            <person name="Baba S."/>
            <person name="Kobayashi G."/>
            <person name="Nagasaki K."/>
            <person name="Hano T."/>
            <person name="Tomaru Y."/>
        </authorList>
    </citation>
    <scope>NUCLEOTIDE SEQUENCE [LARGE SCALE GENOMIC DNA]</scope>
    <source>
        <strain evidence="3 4">NIES-3715</strain>
    </source>
</reference>
<accession>A0AAD3HBY0</accession>
<gene>
    <name evidence="3" type="ORF">CTEN210_14411</name>
</gene>
<protein>
    <recommendedName>
        <fullName evidence="5">PS II complex 12 kDa extrinsic protein</fullName>
    </recommendedName>
</protein>
<evidence type="ECO:0008006" key="5">
    <source>
        <dbReference type="Google" id="ProtNLM"/>
    </source>
</evidence>